<dbReference type="SUPFAM" id="SSF57701">
    <property type="entry name" value="Zn2/Cys6 DNA-binding domain"/>
    <property type="match status" value="1"/>
</dbReference>
<name>A0A421D455_9EURO</name>
<keyword evidence="4" id="KW-0539">Nucleus</keyword>
<feature type="region of interest" description="Disordered" evidence="5">
    <location>
        <begin position="51"/>
        <end position="95"/>
    </location>
</feature>
<dbReference type="GO" id="GO:0008270">
    <property type="term" value="F:zinc ion binding"/>
    <property type="evidence" value="ECO:0007669"/>
    <property type="project" value="InterPro"/>
</dbReference>
<accession>A0A421D455</accession>
<evidence type="ECO:0000259" key="6">
    <source>
        <dbReference type="PROSITE" id="PS50048"/>
    </source>
</evidence>
<feature type="domain" description="Zn(2)-C6 fungal-type" evidence="6">
    <location>
        <begin position="16"/>
        <end position="49"/>
    </location>
</feature>
<dbReference type="Gene3D" id="4.10.240.10">
    <property type="entry name" value="Zn(2)-C6 fungal-type DNA-binding domain"/>
    <property type="match status" value="1"/>
</dbReference>
<evidence type="ECO:0000313" key="7">
    <source>
        <dbReference type="EMBL" id="RLL96878.1"/>
    </source>
</evidence>
<dbReference type="AlphaFoldDB" id="A0A421D455"/>
<evidence type="ECO:0000256" key="1">
    <source>
        <dbReference type="ARBA" id="ARBA00023015"/>
    </source>
</evidence>
<reference evidence="7 8" key="1">
    <citation type="submission" date="2018-08" db="EMBL/GenBank/DDBJ databases">
        <title>Draft genome sequences of two Aspergillus turcosus clinical strains isolated from bronchoalveolar lavage fluid: one azole-susceptible and the other azole-resistant.</title>
        <authorList>
            <person name="Parent-Michaud M."/>
            <person name="Dufresne P.J."/>
            <person name="Fournier E."/>
            <person name="Martineau C."/>
            <person name="Moreira S."/>
            <person name="Perkins V."/>
            <person name="De Repentigny L."/>
            <person name="Dufresne S.F."/>
        </authorList>
    </citation>
    <scope>NUCLEOTIDE SEQUENCE [LARGE SCALE GENOMIC DNA]</scope>
    <source>
        <strain evidence="7">HMR AF 1038</strain>
    </source>
</reference>
<sequence>MDASSTRPPQPVTRLACNRCHQQKLRCRRSLIPGQPCARCENTRVECIFEPPLRPGRPSTRRKSRSKSATPSKSVTASSVTTPRQQEEPAVREPQRGYLSDLDGLFEVVASECPMACSNDDHVSLPPFAELSPDEALLSLGCRSPLNIGSLYMAPEWPHLPMQTHSSAPNTHSSSLPHGETFQPSACVSTTTSSSSSSWSSSSSSSISTSSLLAAADVNFYRLSELNMTLHEYSCQLATATETATATAGAQSDSVVDPHPSVTIDQILAVTQSLADILSSNNNNNTPNNNELHLNHKTLRSGPPAESDIDFPFHVPCRPSPDGATTLLILSCYIRLLHLYNTALSSPSAVVAPVSPTGSGNGNGNGIQPLRFQSCFSTPMTSSMALLACVSSQLLCNIEAALQRLASSMPAASRCEQSWPWEPDAGPASSVMVIARAAMLEASTLQANLRQRLHLLNSGSSPE</sequence>
<dbReference type="Pfam" id="PF00172">
    <property type="entry name" value="Zn_clus"/>
    <property type="match status" value="1"/>
</dbReference>
<keyword evidence="3" id="KW-0804">Transcription</keyword>
<proteinExistence type="predicted"/>
<dbReference type="EMBL" id="NIDN02000096">
    <property type="protein sequence ID" value="RLL96878.1"/>
    <property type="molecule type" value="Genomic_DNA"/>
</dbReference>
<dbReference type="InterPro" id="IPR001138">
    <property type="entry name" value="Zn2Cys6_DnaBD"/>
</dbReference>
<feature type="region of interest" description="Disordered" evidence="5">
    <location>
        <begin position="163"/>
        <end position="189"/>
    </location>
</feature>
<dbReference type="GO" id="GO:0000981">
    <property type="term" value="F:DNA-binding transcription factor activity, RNA polymerase II-specific"/>
    <property type="evidence" value="ECO:0007669"/>
    <property type="project" value="InterPro"/>
</dbReference>
<dbReference type="CDD" id="cd00067">
    <property type="entry name" value="GAL4"/>
    <property type="match status" value="1"/>
</dbReference>
<dbReference type="PROSITE" id="PS00463">
    <property type="entry name" value="ZN2_CY6_FUNGAL_1"/>
    <property type="match status" value="1"/>
</dbReference>
<dbReference type="Proteomes" id="UP000215289">
    <property type="component" value="Unassembled WGS sequence"/>
</dbReference>
<keyword evidence="2" id="KW-0238">DNA-binding</keyword>
<organism evidence="7 8">
    <name type="scientific">Aspergillus turcosus</name>
    <dbReference type="NCBI Taxonomy" id="1245748"/>
    <lineage>
        <taxon>Eukaryota</taxon>
        <taxon>Fungi</taxon>
        <taxon>Dikarya</taxon>
        <taxon>Ascomycota</taxon>
        <taxon>Pezizomycotina</taxon>
        <taxon>Eurotiomycetes</taxon>
        <taxon>Eurotiomycetidae</taxon>
        <taxon>Eurotiales</taxon>
        <taxon>Aspergillaceae</taxon>
        <taxon>Aspergillus</taxon>
        <taxon>Aspergillus subgen. Fumigati</taxon>
    </lineage>
</organism>
<comment type="caution">
    <text evidence="7">The sequence shown here is derived from an EMBL/GenBank/DDBJ whole genome shotgun (WGS) entry which is preliminary data.</text>
</comment>
<evidence type="ECO:0000313" key="8">
    <source>
        <dbReference type="Proteomes" id="UP000215289"/>
    </source>
</evidence>
<evidence type="ECO:0000256" key="3">
    <source>
        <dbReference type="ARBA" id="ARBA00023163"/>
    </source>
</evidence>
<gene>
    <name evidence="7" type="ORF">CFD26_106126</name>
</gene>
<dbReference type="SMART" id="SM00066">
    <property type="entry name" value="GAL4"/>
    <property type="match status" value="1"/>
</dbReference>
<keyword evidence="8" id="KW-1185">Reference proteome</keyword>
<dbReference type="OrthoDB" id="4330117at2759"/>
<protein>
    <recommendedName>
        <fullName evidence="6">Zn(2)-C6 fungal-type domain-containing protein</fullName>
    </recommendedName>
</protein>
<evidence type="ECO:0000256" key="2">
    <source>
        <dbReference type="ARBA" id="ARBA00023125"/>
    </source>
</evidence>
<evidence type="ECO:0000256" key="4">
    <source>
        <dbReference type="ARBA" id="ARBA00023242"/>
    </source>
</evidence>
<keyword evidence="1" id="KW-0805">Transcription regulation</keyword>
<feature type="compositionally biased region" description="Polar residues" evidence="5">
    <location>
        <begin position="75"/>
        <end position="84"/>
    </location>
</feature>
<dbReference type="PROSITE" id="PS50048">
    <property type="entry name" value="ZN2_CY6_FUNGAL_2"/>
    <property type="match status" value="1"/>
</dbReference>
<dbReference type="GO" id="GO:0003677">
    <property type="term" value="F:DNA binding"/>
    <property type="evidence" value="ECO:0007669"/>
    <property type="project" value="UniProtKB-KW"/>
</dbReference>
<dbReference type="InterPro" id="IPR036864">
    <property type="entry name" value="Zn2-C6_fun-type_DNA-bd_sf"/>
</dbReference>
<feature type="compositionally biased region" description="Polar residues" evidence="5">
    <location>
        <begin position="163"/>
        <end position="188"/>
    </location>
</feature>
<dbReference type="STRING" id="1245748.A0A421D455"/>
<evidence type="ECO:0000256" key="5">
    <source>
        <dbReference type="SAM" id="MobiDB-lite"/>
    </source>
</evidence>
<feature type="compositionally biased region" description="Basic and acidic residues" evidence="5">
    <location>
        <begin position="85"/>
        <end position="95"/>
    </location>
</feature>